<protein>
    <submittedName>
        <fullName evidence="2">Uncharacterized protein</fullName>
    </submittedName>
</protein>
<evidence type="ECO:0000313" key="3">
    <source>
        <dbReference type="EMBL" id="SBQ18123.1"/>
    </source>
</evidence>
<evidence type="ECO:0000313" key="2">
    <source>
        <dbReference type="EMBL" id="SBN25182.1"/>
    </source>
</evidence>
<evidence type="ECO:0000256" key="1">
    <source>
        <dbReference type="SAM" id="MobiDB-lite"/>
    </source>
</evidence>
<reference evidence="2" key="1">
    <citation type="submission" date="2016-05" db="EMBL/GenBank/DDBJ databases">
        <authorList>
            <consortium name="Pathogen Informatics"/>
        </authorList>
    </citation>
    <scope>NUCLEOTIDE SEQUENCE</scope>
    <source>
        <strain evidence="2">WHO F</strain>
    </source>
</reference>
<sequence>MRQPYTLHPVRGARYLCEHPPLASGQRGFPTGNPAGAGSGGLPNPAVCGAPAADGIPRSKI</sequence>
<proteinExistence type="predicted"/>
<dbReference type="EMBL" id="LT591897">
    <property type="protein sequence ID" value="SBQ18123.1"/>
    <property type="molecule type" value="Genomic_DNA"/>
</dbReference>
<organism evidence="2">
    <name type="scientific">Neisseria gonorrhoeae</name>
    <dbReference type="NCBI Taxonomy" id="485"/>
    <lineage>
        <taxon>Bacteria</taxon>
        <taxon>Pseudomonadati</taxon>
        <taxon>Pseudomonadota</taxon>
        <taxon>Betaproteobacteria</taxon>
        <taxon>Neisseriales</taxon>
        <taxon>Neisseriaceae</taxon>
        <taxon>Neisseria</taxon>
    </lineage>
</organism>
<feature type="region of interest" description="Disordered" evidence="1">
    <location>
        <begin position="26"/>
        <end position="61"/>
    </location>
</feature>
<accession>A0AB74EDP3</accession>
<name>A0AB74EDP3_NEIGO</name>
<dbReference type="Proteomes" id="UP000239837">
    <property type="component" value="Chromosome"/>
</dbReference>
<dbReference type="AlphaFoldDB" id="A0AB74EDP3"/>
<gene>
    <name evidence="3" type="ORF">WHOF_00054C</name>
    <name evidence="2" type="ORF">WHOF_02187</name>
</gene>
<dbReference type="EMBL" id="FLKW01000069">
    <property type="protein sequence ID" value="SBN25182.1"/>
    <property type="molecule type" value="Genomic_DNA"/>
</dbReference>